<evidence type="ECO:0000313" key="3">
    <source>
        <dbReference type="Proteomes" id="UP001612415"/>
    </source>
</evidence>
<dbReference type="Proteomes" id="UP001612415">
    <property type="component" value="Unassembled WGS sequence"/>
</dbReference>
<organism evidence="2 3">
    <name type="scientific">Streptomyces cellulosae</name>
    <dbReference type="NCBI Taxonomy" id="1968"/>
    <lineage>
        <taxon>Bacteria</taxon>
        <taxon>Bacillati</taxon>
        <taxon>Actinomycetota</taxon>
        <taxon>Actinomycetes</taxon>
        <taxon>Kitasatosporales</taxon>
        <taxon>Streptomycetaceae</taxon>
        <taxon>Streptomyces</taxon>
    </lineage>
</organism>
<evidence type="ECO:0000313" key="2">
    <source>
        <dbReference type="EMBL" id="MFI5680932.1"/>
    </source>
</evidence>
<evidence type="ECO:0000256" key="1">
    <source>
        <dbReference type="SAM" id="MobiDB-lite"/>
    </source>
</evidence>
<name>A0ABW7YET8_STRCE</name>
<dbReference type="EMBL" id="JBITDC010000024">
    <property type="protein sequence ID" value="MFI5680932.1"/>
    <property type="molecule type" value="Genomic_DNA"/>
</dbReference>
<proteinExistence type="predicted"/>
<comment type="caution">
    <text evidence="2">The sequence shown here is derived from an EMBL/GenBank/DDBJ whole genome shotgun (WGS) entry which is preliminary data.</text>
</comment>
<dbReference type="RefSeq" id="WP_398661293.1">
    <property type="nucleotide sequence ID" value="NZ_JBITDC010000024.1"/>
</dbReference>
<sequence length="67" mass="6740">MDAPVSPLAQVLFLFTGTNPTAATALTDPAEDARTAEGATPPQPSPRTARPSPSAAGPARRQGRSAA</sequence>
<reference evidence="2 3" key="1">
    <citation type="submission" date="2024-10" db="EMBL/GenBank/DDBJ databases">
        <title>The Natural Products Discovery Center: Release of the First 8490 Sequenced Strains for Exploring Actinobacteria Biosynthetic Diversity.</title>
        <authorList>
            <person name="Kalkreuter E."/>
            <person name="Kautsar S.A."/>
            <person name="Yang D."/>
            <person name="Bader C.D."/>
            <person name="Teijaro C.N."/>
            <person name="Fluegel L."/>
            <person name="Davis C.M."/>
            <person name="Simpson J.R."/>
            <person name="Lauterbach L."/>
            <person name="Steele A.D."/>
            <person name="Gui C."/>
            <person name="Meng S."/>
            <person name="Li G."/>
            <person name="Viehrig K."/>
            <person name="Ye F."/>
            <person name="Su P."/>
            <person name="Kiefer A.F."/>
            <person name="Nichols A."/>
            <person name="Cepeda A.J."/>
            <person name="Yan W."/>
            <person name="Fan B."/>
            <person name="Jiang Y."/>
            <person name="Adhikari A."/>
            <person name="Zheng C.-J."/>
            <person name="Schuster L."/>
            <person name="Cowan T.M."/>
            <person name="Smanski M.J."/>
            <person name="Chevrette M.G."/>
            <person name="De Carvalho L.P.S."/>
            <person name="Shen B."/>
        </authorList>
    </citation>
    <scope>NUCLEOTIDE SEQUENCE [LARGE SCALE GENOMIC DNA]</scope>
    <source>
        <strain evidence="2 3">NPDC051599</strain>
    </source>
</reference>
<feature type="compositionally biased region" description="Low complexity" evidence="1">
    <location>
        <begin position="46"/>
        <end position="60"/>
    </location>
</feature>
<gene>
    <name evidence="2" type="ORF">ACIA8P_41085</name>
</gene>
<keyword evidence="3" id="KW-1185">Reference proteome</keyword>
<feature type="region of interest" description="Disordered" evidence="1">
    <location>
        <begin position="22"/>
        <end position="67"/>
    </location>
</feature>
<protein>
    <submittedName>
        <fullName evidence="2">Uncharacterized protein</fullName>
    </submittedName>
</protein>
<accession>A0ABW7YET8</accession>